<organism evidence="3 4">
    <name type="scientific">Sphingomonas ginsenosidivorax</name>
    <dbReference type="NCBI Taxonomy" id="862135"/>
    <lineage>
        <taxon>Bacteria</taxon>
        <taxon>Pseudomonadati</taxon>
        <taxon>Pseudomonadota</taxon>
        <taxon>Alphaproteobacteria</taxon>
        <taxon>Sphingomonadales</taxon>
        <taxon>Sphingomonadaceae</taxon>
        <taxon>Sphingomonas</taxon>
    </lineage>
</organism>
<comment type="caution">
    <text evidence="3">The sequence shown here is derived from an EMBL/GenBank/DDBJ whole genome shotgun (WGS) entry which is preliminary data.</text>
</comment>
<dbReference type="InterPro" id="IPR002347">
    <property type="entry name" value="SDR_fam"/>
</dbReference>
<dbReference type="AlphaFoldDB" id="A0A5C6UE91"/>
<accession>A0A5C6UE91</accession>
<dbReference type="FunFam" id="3.40.50.720:FF:000084">
    <property type="entry name" value="Short-chain dehydrogenase reductase"/>
    <property type="match status" value="1"/>
</dbReference>
<name>A0A5C6UE91_9SPHN</name>
<dbReference type="Gene3D" id="3.40.50.720">
    <property type="entry name" value="NAD(P)-binding Rossmann-like Domain"/>
    <property type="match status" value="1"/>
</dbReference>
<evidence type="ECO:0000313" key="4">
    <source>
        <dbReference type="Proteomes" id="UP000321250"/>
    </source>
</evidence>
<evidence type="ECO:0000256" key="2">
    <source>
        <dbReference type="RuleBase" id="RU000363"/>
    </source>
</evidence>
<dbReference type="InterPro" id="IPR020904">
    <property type="entry name" value="Sc_DH/Rdtase_CS"/>
</dbReference>
<gene>
    <name evidence="3" type="ORF">FSB78_04400</name>
</gene>
<dbReference type="RefSeq" id="WP_147080297.1">
    <property type="nucleotide sequence ID" value="NZ_VOQR01000001.1"/>
</dbReference>
<protein>
    <submittedName>
        <fullName evidence="3">SDR family oxidoreductase</fullName>
    </submittedName>
</protein>
<dbReference type="InterPro" id="IPR050259">
    <property type="entry name" value="SDR"/>
</dbReference>
<keyword evidence="4" id="KW-1185">Reference proteome</keyword>
<evidence type="ECO:0000256" key="1">
    <source>
        <dbReference type="ARBA" id="ARBA00006484"/>
    </source>
</evidence>
<dbReference type="PROSITE" id="PS00061">
    <property type="entry name" value="ADH_SHORT"/>
    <property type="match status" value="1"/>
</dbReference>
<dbReference type="GO" id="GO:0032787">
    <property type="term" value="P:monocarboxylic acid metabolic process"/>
    <property type="evidence" value="ECO:0007669"/>
    <property type="project" value="UniProtKB-ARBA"/>
</dbReference>
<dbReference type="Pfam" id="PF00106">
    <property type="entry name" value="adh_short"/>
    <property type="match status" value="1"/>
</dbReference>
<dbReference type="PANTHER" id="PTHR42879">
    <property type="entry name" value="3-OXOACYL-(ACYL-CARRIER-PROTEIN) REDUCTASE"/>
    <property type="match status" value="1"/>
</dbReference>
<reference evidence="3 4" key="1">
    <citation type="journal article" date="2013" name="Antonie Van Leeuwenhoek">
        <title>Sphingomonas ginsenosidivorax sp. nov., with the ability to transform ginsenosides.</title>
        <authorList>
            <person name="Jin X.F."/>
            <person name="Kim J.K."/>
            <person name="Liu Q.M."/>
            <person name="Kang M.S."/>
            <person name="He D."/>
            <person name="Jin F.X."/>
            <person name="Kim S.C."/>
            <person name="Im W.T."/>
        </authorList>
    </citation>
    <scope>NUCLEOTIDE SEQUENCE [LARGE SCALE GENOMIC DNA]</scope>
    <source>
        <strain evidence="3 4">KHI67</strain>
    </source>
</reference>
<dbReference type="PRINTS" id="PR00081">
    <property type="entry name" value="GDHRDH"/>
</dbReference>
<dbReference type="InterPro" id="IPR036291">
    <property type="entry name" value="NAD(P)-bd_dom_sf"/>
</dbReference>
<proteinExistence type="inferred from homology"/>
<dbReference type="SUPFAM" id="SSF51735">
    <property type="entry name" value="NAD(P)-binding Rossmann-fold domains"/>
    <property type="match status" value="1"/>
</dbReference>
<dbReference type="EMBL" id="VOQR01000001">
    <property type="protein sequence ID" value="TXC70268.1"/>
    <property type="molecule type" value="Genomic_DNA"/>
</dbReference>
<sequence>MDLSLGGRRALVTGSSSGIGEGIARMLAAEGARVVVHGRNRDRAEGVAAAIGAAGVAIGDLSSDAGAVAVHDAAREALGGAIDILVNNAGGSSTGNTSKAPIDIPVADWVSNYHANMLPAVRLCRLAVPDMVAAGWGRVINVSSAVAVQPNNLGADYSGAKAALNNFTVSLAGSLKGVGVTANIVSPGIIMVDGLLRFGRRKFGDATLSIEQVTQRLAAEKVFDLPPAGRLGTPEDLAAVVCLLASPLSGFVTGANYRVDGGQVRSLN</sequence>
<dbReference type="Proteomes" id="UP000321250">
    <property type="component" value="Unassembled WGS sequence"/>
</dbReference>
<evidence type="ECO:0000313" key="3">
    <source>
        <dbReference type="EMBL" id="TXC70268.1"/>
    </source>
</evidence>
<comment type="similarity">
    <text evidence="1 2">Belongs to the short-chain dehydrogenases/reductases (SDR) family.</text>
</comment>
<dbReference type="OrthoDB" id="9793325at2"/>
<dbReference type="PRINTS" id="PR00080">
    <property type="entry name" value="SDRFAMILY"/>
</dbReference>